<evidence type="ECO:0000256" key="5">
    <source>
        <dbReference type="SAM" id="Phobius"/>
    </source>
</evidence>
<evidence type="ECO:0000313" key="7">
    <source>
        <dbReference type="WBParaSite" id="ACRNAN_scaffold4713.g15713.t1"/>
    </source>
</evidence>
<name>A0A914DXT7_9BILA</name>
<accession>A0A914DXT7</accession>
<dbReference type="WBParaSite" id="ACRNAN_scaffold4713.g15713.t1">
    <property type="protein sequence ID" value="ACRNAN_scaffold4713.g15713.t1"/>
    <property type="gene ID" value="ACRNAN_scaffold4713.g15713"/>
</dbReference>
<keyword evidence="6" id="KW-1185">Reference proteome</keyword>
<organism evidence="6 7">
    <name type="scientific">Acrobeloides nanus</name>
    <dbReference type="NCBI Taxonomy" id="290746"/>
    <lineage>
        <taxon>Eukaryota</taxon>
        <taxon>Metazoa</taxon>
        <taxon>Ecdysozoa</taxon>
        <taxon>Nematoda</taxon>
        <taxon>Chromadorea</taxon>
        <taxon>Rhabditida</taxon>
        <taxon>Tylenchina</taxon>
        <taxon>Cephalobomorpha</taxon>
        <taxon>Cephaloboidea</taxon>
        <taxon>Cephalobidae</taxon>
        <taxon>Acrobeloides</taxon>
    </lineage>
</organism>
<feature type="transmembrane region" description="Helical" evidence="5">
    <location>
        <begin position="199"/>
        <end position="218"/>
    </location>
</feature>
<dbReference type="Proteomes" id="UP000887540">
    <property type="component" value="Unplaced"/>
</dbReference>
<evidence type="ECO:0000256" key="2">
    <source>
        <dbReference type="ARBA" id="ARBA00022692"/>
    </source>
</evidence>
<dbReference type="AlphaFoldDB" id="A0A914DXT7"/>
<keyword evidence="3 5" id="KW-1133">Transmembrane helix</keyword>
<dbReference type="Gene3D" id="1.20.140.150">
    <property type="match status" value="1"/>
</dbReference>
<evidence type="ECO:0000256" key="4">
    <source>
        <dbReference type="ARBA" id="ARBA00023136"/>
    </source>
</evidence>
<keyword evidence="2 5" id="KW-0812">Transmembrane</keyword>
<keyword evidence="4 5" id="KW-0472">Membrane</keyword>
<dbReference type="InterPro" id="IPR004031">
    <property type="entry name" value="PMP22/EMP/MP20/Claudin"/>
</dbReference>
<reference evidence="7" key="1">
    <citation type="submission" date="2022-11" db="UniProtKB">
        <authorList>
            <consortium name="WormBaseParasite"/>
        </authorList>
    </citation>
    <scope>IDENTIFICATION</scope>
</reference>
<dbReference type="GO" id="GO:0016020">
    <property type="term" value="C:membrane"/>
    <property type="evidence" value="ECO:0007669"/>
    <property type="project" value="UniProtKB-SubCell"/>
</dbReference>
<evidence type="ECO:0000256" key="3">
    <source>
        <dbReference type="ARBA" id="ARBA00022989"/>
    </source>
</evidence>
<sequence length="243" mass="27910">MQFIEKAVELRGSQVINGKTYKKVVWRRRLMALATFLTLISIILFVIAIVLPAWSIIDFINTSYDHIHVQLGVWGEWRTVNMSAETAEWIPHFPAPSDRFHRLAGADLKHYYRAQAAFCIISLVLMACNNGLALYTFQHHRYMYKRLVACFHVVIAMCIVVTIEILLNSVNEWNMEVAMRSIRSDWDYSASQKTGTPVYIAWTVVFIYAFAAFCFANASHKQKGSRAATAEFEIEDRPVHIGR</sequence>
<evidence type="ECO:0000313" key="6">
    <source>
        <dbReference type="Proteomes" id="UP000887540"/>
    </source>
</evidence>
<feature type="transmembrane region" description="Helical" evidence="5">
    <location>
        <begin position="114"/>
        <end position="135"/>
    </location>
</feature>
<feature type="transmembrane region" description="Helical" evidence="5">
    <location>
        <begin position="30"/>
        <end position="57"/>
    </location>
</feature>
<evidence type="ECO:0000256" key="1">
    <source>
        <dbReference type="ARBA" id="ARBA00004141"/>
    </source>
</evidence>
<protein>
    <submittedName>
        <fullName evidence="7">Uncharacterized protein</fullName>
    </submittedName>
</protein>
<proteinExistence type="predicted"/>
<dbReference type="Pfam" id="PF13903">
    <property type="entry name" value="Claudin_2"/>
    <property type="match status" value="1"/>
</dbReference>
<comment type="subcellular location">
    <subcellularLocation>
        <location evidence="1">Membrane</location>
        <topology evidence="1">Multi-pass membrane protein</topology>
    </subcellularLocation>
</comment>
<feature type="transmembrane region" description="Helical" evidence="5">
    <location>
        <begin position="147"/>
        <end position="167"/>
    </location>
</feature>